<dbReference type="EC" id="4.2.99.18" evidence="3"/>
<dbReference type="Gene3D" id="1.10.1670.10">
    <property type="entry name" value="Helix-hairpin-Helix base-excision DNA repair enzymes (C-terminal)"/>
    <property type="match status" value="1"/>
</dbReference>
<dbReference type="InterPro" id="IPR052054">
    <property type="entry name" value="Oxidative_DNA_repair_enzyme"/>
</dbReference>
<dbReference type="CDD" id="cd00056">
    <property type="entry name" value="ENDO3c"/>
    <property type="match status" value="1"/>
</dbReference>
<evidence type="ECO:0000256" key="11">
    <source>
        <dbReference type="ARBA" id="ARBA00044632"/>
    </source>
</evidence>
<evidence type="ECO:0000256" key="9">
    <source>
        <dbReference type="ARBA" id="ARBA00023268"/>
    </source>
</evidence>
<proteinExistence type="inferred from homology"/>
<evidence type="ECO:0000256" key="4">
    <source>
        <dbReference type="ARBA" id="ARBA00022763"/>
    </source>
</evidence>
<name>A0A034VA26_BACDO</name>
<reference evidence="15" key="1">
    <citation type="journal article" date="2014" name="BMC Genomics">
        <title>Characterizing the developmental transcriptome of the oriental fruit fly, Bactrocera dorsalis (Diptera: Tephritidae) through comparative genomic analysis with Drosophila melanogaster utilizing modENCODE datasets.</title>
        <authorList>
            <person name="Geib S.M."/>
            <person name="Calla B."/>
            <person name="Hall B."/>
            <person name="Hou S."/>
            <person name="Manoukis N.C."/>
        </authorList>
    </citation>
    <scope>NUCLEOTIDE SEQUENCE</scope>
    <source>
        <strain evidence="15">Punador</strain>
    </source>
</reference>
<comment type="similarity">
    <text evidence="2">Belongs to the type-1 OGG1 family.</text>
</comment>
<keyword evidence="4" id="KW-0227">DNA damage</keyword>
<dbReference type="PANTHER" id="PTHR10242">
    <property type="entry name" value="8-OXOGUANINE DNA GLYCOSYLASE"/>
    <property type="match status" value="1"/>
</dbReference>
<dbReference type="InterPro" id="IPR003265">
    <property type="entry name" value="HhH-GPD_domain"/>
</dbReference>
<gene>
    <name evidence="15" type="primary">OGG1</name>
</gene>
<dbReference type="GO" id="GO:0003684">
    <property type="term" value="F:damaged DNA binding"/>
    <property type="evidence" value="ECO:0007669"/>
    <property type="project" value="InterPro"/>
</dbReference>
<evidence type="ECO:0000256" key="6">
    <source>
        <dbReference type="ARBA" id="ARBA00023204"/>
    </source>
</evidence>
<dbReference type="GO" id="GO:0006285">
    <property type="term" value="P:base-excision repair, AP site formation"/>
    <property type="evidence" value="ECO:0007669"/>
    <property type="project" value="TreeGrafter"/>
</dbReference>
<dbReference type="Gene3D" id="1.10.340.30">
    <property type="entry name" value="Hypothetical protein, domain 2"/>
    <property type="match status" value="1"/>
</dbReference>
<dbReference type="InterPro" id="IPR023170">
    <property type="entry name" value="HhH_base_excis_C"/>
</dbReference>
<evidence type="ECO:0000256" key="10">
    <source>
        <dbReference type="ARBA" id="ARBA00023295"/>
    </source>
</evidence>
<dbReference type="FunFam" id="1.10.1670.10:FF:000005">
    <property type="entry name" value="N-glycosylase/DNA lyase OGG1"/>
    <property type="match status" value="1"/>
</dbReference>
<dbReference type="AlphaFoldDB" id="A0A034VA26"/>
<dbReference type="InterPro" id="IPR011257">
    <property type="entry name" value="DNA_glycosylase"/>
</dbReference>
<evidence type="ECO:0000256" key="12">
    <source>
        <dbReference type="ARBA" id="ARBA00073127"/>
    </source>
</evidence>
<dbReference type="Gene3D" id="3.30.310.40">
    <property type="match status" value="1"/>
</dbReference>
<dbReference type="SUPFAM" id="SSF48150">
    <property type="entry name" value="DNA-glycosylase"/>
    <property type="match status" value="1"/>
</dbReference>
<feature type="region of interest" description="Disordered" evidence="13">
    <location>
        <begin position="319"/>
        <end position="344"/>
    </location>
</feature>
<protein>
    <recommendedName>
        <fullName evidence="12">N-glycosylase/DNA lyase</fullName>
        <ecNumber evidence="3">4.2.99.18</ecNumber>
    </recommendedName>
</protein>
<evidence type="ECO:0000256" key="13">
    <source>
        <dbReference type="SAM" id="MobiDB-lite"/>
    </source>
</evidence>
<dbReference type="GO" id="GO:0140078">
    <property type="term" value="F:class I DNA-(apurinic or apyrimidinic site) endonuclease activity"/>
    <property type="evidence" value="ECO:0007669"/>
    <property type="project" value="UniProtKB-EC"/>
</dbReference>
<evidence type="ECO:0000256" key="8">
    <source>
        <dbReference type="ARBA" id="ARBA00023242"/>
    </source>
</evidence>
<dbReference type="GO" id="GO:0005634">
    <property type="term" value="C:nucleus"/>
    <property type="evidence" value="ECO:0007669"/>
    <property type="project" value="UniProtKB-SubCell"/>
</dbReference>
<keyword evidence="10" id="KW-0326">Glycosidase</keyword>
<evidence type="ECO:0000313" key="15">
    <source>
        <dbReference type="EMBL" id="JAC38408.1"/>
    </source>
</evidence>
<feature type="compositionally biased region" description="Basic and acidic residues" evidence="13">
    <location>
        <begin position="321"/>
        <end position="333"/>
    </location>
</feature>
<evidence type="ECO:0000256" key="3">
    <source>
        <dbReference type="ARBA" id="ARBA00012720"/>
    </source>
</evidence>
<keyword evidence="5" id="KW-0378">Hydrolase</keyword>
<dbReference type="OrthoDB" id="238681at2759"/>
<dbReference type="EMBL" id="GAKP01020542">
    <property type="protein sequence ID" value="JAC38410.1"/>
    <property type="molecule type" value="Transcribed_RNA"/>
</dbReference>
<dbReference type="GO" id="GO:0006289">
    <property type="term" value="P:nucleotide-excision repair"/>
    <property type="evidence" value="ECO:0007669"/>
    <property type="project" value="InterPro"/>
</dbReference>
<comment type="subcellular location">
    <subcellularLocation>
        <location evidence="1">Nucleus</location>
    </subcellularLocation>
</comment>
<dbReference type="Pfam" id="PF07934">
    <property type="entry name" value="OGG_N"/>
    <property type="match status" value="1"/>
</dbReference>
<dbReference type="GO" id="GO:0034039">
    <property type="term" value="F:8-oxo-7,8-dihydroguanine DNA N-glycosylase activity"/>
    <property type="evidence" value="ECO:0007669"/>
    <property type="project" value="TreeGrafter"/>
</dbReference>
<keyword evidence="6" id="KW-0234">DNA repair</keyword>
<dbReference type="Pfam" id="PF00730">
    <property type="entry name" value="HhH-GPD"/>
    <property type="match status" value="1"/>
</dbReference>
<dbReference type="SMART" id="SM00478">
    <property type="entry name" value="ENDO3c"/>
    <property type="match status" value="1"/>
</dbReference>
<evidence type="ECO:0000256" key="5">
    <source>
        <dbReference type="ARBA" id="ARBA00022801"/>
    </source>
</evidence>
<dbReference type="PANTHER" id="PTHR10242:SF2">
    <property type="entry name" value="N-GLYCOSYLASE_DNA LYASE"/>
    <property type="match status" value="1"/>
</dbReference>
<dbReference type="InterPro" id="IPR012904">
    <property type="entry name" value="OGG_N"/>
</dbReference>
<keyword evidence="9" id="KW-0511">Multifunctional enzyme</keyword>
<dbReference type="SUPFAM" id="SSF55945">
    <property type="entry name" value="TATA-box binding protein-like"/>
    <property type="match status" value="1"/>
</dbReference>
<feature type="domain" description="HhH-GPD" evidence="14">
    <location>
        <begin position="136"/>
        <end position="306"/>
    </location>
</feature>
<evidence type="ECO:0000259" key="14">
    <source>
        <dbReference type="SMART" id="SM00478"/>
    </source>
</evidence>
<comment type="catalytic activity">
    <reaction evidence="11">
        <text>2'-deoxyribonucleotide-(2'-deoxyribose 5'-phosphate)-2'-deoxyribonucleotide-DNA = a 3'-end 2'-deoxyribonucleotide-(2,3-dehydro-2,3-deoxyribose 5'-phosphate)-DNA + a 5'-end 5'-phospho-2'-deoxyribonucleoside-DNA + H(+)</text>
        <dbReference type="Rhea" id="RHEA:66592"/>
        <dbReference type="Rhea" id="RHEA-COMP:13180"/>
        <dbReference type="Rhea" id="RHEA-COMP:16897"/>
        <dbReference type="Rhea" id="RHEA-COMP:17067"/>
        <dbReference type="ChEBI" id="CHEBI:15378"/>
        <dbReference type="ChEBI" id="CHEBI:136412"/>
        <dbReference type="ChEBI" id="CHEBI:157695"/>
        <dbReference type="ChEBI" id="CHEBI:167181"/>
        <dbReference type="EC" id="4.2.99.18"/>
    </reaction>
</comment>
<sequence length="344" mass="39524">MGLCFVGEIAIPAKLLNLEVTLVGGQSFRWRKLNLIDAKSPLFQGVAYNAYWQLSQTDSAISYKVFPAPDVPNTNTHKAEYYRELLQRYFRLNFDLNKNMDKWRAAHNHFDTITPHIKAVRVLDQEPLENILSFICSQNNHIKRISTMIDWFCSKYGQSIGHFNEREEFTFPTLSVLKGNQKELEVHLREAKFGYRAKFIAQTVAKILEFGGESWFTKLREMSYADARQELVRLPGIGYKVADCICLMSLGHLEAVPIDTHIYKVAQTVYMPEQLATVKTVTPRIYEEIANHLRNIYGPYAGWAQAVLFCADLQQFQTTKESAKKPTDKEKSESGSAKPKKKRK</sequence>
<keyword evidence="8" id="KW-0539">Nucleus</keyword>
<accession>A0A034VA26</accession>
<dbReference type="EMBL" id="GAKP01020544">
    <property type="protein sequence ID" value="JAC38408.1"/>
    <property type="molecule type" value="Transcribed_RNA"/>
</dbReference>
<evidence type="ECO:0000256" key="1">
    <source>
        <dbReference type="ARBA" id="ARBA00004123"/>
    </source>
</evidence>
<evidence type="ECO:0000256" key="7">
    <source>
        <dbReference type="ARBA" id="ARBA00023239"/>
    </source>
</evidence>
<evidence type="ECO:0000256" key="2">
    <source>
        <dbReference type="ARBA" id="ARBA00010679"/>
    </source>
</evidence>
<keyword evidence="7 15" id="KW-0456">Lyase</keyword>
<dbReference type="EMBL" id="GAKP01020541">
    <property type="protein sequence ID" value="JAC38411.1"/>
    <property type="molecule type" value="Transcribed_RNA"/>
</dbReference>
<organism evidence="15">
    <name type="scientific">Bactrocera dorsalis</name>
    <name type="common">Oriental fruit fly</name>
    <name type="synonym">Dacus dorsalis</name>
    <dbReference type="NCBI Taxonomy" id="27457"/>
    <lineage>
        <taxon>Eukaryota</taxon>
        <taxon>Metazoa</taxon>
        <taxon>Ecdysozoa</taxon>
        <taxon>Arthropoda</taxon>
        <taxon>Hexapoda</taxon>
        <taxon>Insecta</taxon>
        <taxon>Pterygota</taxon>
        <taxon>Neoptera</taxon>
        <taxon>Endopterygota</taxon>
        <taxon>Diptera</taxon>
        <taxon>Brachycera</taxon>
        <taxon>Muscomorpha</taxon>
        <taxon>Tephritoidea</taxon>
        <taxon>Tephritidae</taxon>
        <taxon>Bactrocera</taxon>
        <taxon>Bactrocera</taxon>
    </lineage>
</organism>